<gene>
    <name evidence="1" type="ORF">PSYPI_31663</name>
</gene>
<accession>F3GHR6</accession>
<keyword evidence="1" id="KW-0223">Dioxygenase</keyword>
<feature type="non-terminal residue" evidence="1">
    <location>
        <position position="1"/>
    </location>
</feature>
<evidence type="ECO:0000313" key="1">
    <source>
        <dbReference type="EMBL" id="EGH46619.1"/>
    </source>
</evidence>
<keyword evidence="1" id="KW-0560">Oxidoreductase</keyword>
<dbReference type="EMBL" id="AEAI01001686">
    <property type="protein sequence ID" value="EGH46619.1"/>
    <property type="molecule type" value="Genomic_DNA"/>
</dbReference>
<sequence>AADDVSIRAIWAGEVADLIKEVLPAQLIVESTLRGYAASVERLRTTR</sequence>
<comment type="caution">
    <text evidence="1">The sequence shown here is derived from an EMBL/GenBank/DDBJ whole genome shotgun (WGS) entry which is preliminary data.</text>
</comment>
<protein>
    <submittedName>
        <fullName evidence="1">2-nitropropane dioxygenase family oxidoreductase</fullName>
    </submittedName>
</protein>
<reference evidence="1 2" key="1">
    <citation type="journal article" date="2011" name="PLoS Pathog.">
        <title>Dynamic evolution of pathogenicity revealed by sequencing and comparative genomics of 19 Pseudomonas syringae isolates.</title>
        <authorList>
            <person name="Baltrus D.A."/>
            <person name="Nishimura M.T."/>
            <person name="Romanchuk A."/>
            <person name="Chang J.H."/>
            <person name="Mukhtar M.S."/>
            <person name="Cherkis K."/>
            <person name="Roach J."/>
            <person name="Grant S.R."/>
            <person name="Jones C.D."/>
            <person name="Dangl J.L."/>
        </authorList>
    </citation>
    <scope>NUCLEOTIDE SEQUENCE [LARGE SCALE GENOMIC DNA]</scope>
    <source>
        <strain evidence="1 2">1704B</strain>
    </source>
</reference>
<keyword evidence="2" id="KW-1185">Reference proteome</keyword>
<organism evidence="1 2">
    <name type="scientific">Pseudomonas syringae pv. pisi str. 1704B</name>
    <dbReference type="NCBI Taxonomy" id="629263"/>
    <lineage>
        <taxon>Bacteria</taxon>
        <taxon>Pseudomonadati</taxon>
        <taxon>Pseudomonadota</taxon>
        <taxon>Gammaproteobacteria</taxon>
        <taxon>Pseudomonadales</taxon>
        <taxon>Pseudomonadaceae</taxon>
        <taxon>Pseudomonas</taxon>
        <taxon>Pseudomonas syringae</taxon>
    </lineage>
</organism>
<proteinExistence type="predicted"/>
<dbReference type="GO" id="GO:0051213">
    <property type="term" value="F:dioxygenase activity"/>
    <property type="evidence" value="ECO:0007669"/>
    <property type="project" value="UniProtKB-KW"/>
</dbReference>
<name>F3GHR6_PSESJ</name>
<evidence type="ECO:0000313" key="2">
    <source>
        <dbReference type="Proteomes" id="UP000004986"/>
    </source>
</evidence>
<dbReference type="HOGENOM" id="CLU_3161964_0_0_6"/>
<dbReference type="Proteomes" id="UP000004986">
    <property type="component" value="Unassembled WGS sequence"/>
</dbReference>
<dbReference type="AlphaFoldDB" id="F3GHR6"/>